<reference evidence="1 2" key="1">
    <citation type="submission" date="2018-05" db="EMBL/GenBank/DDBJ databases">
        <title>Genomic Encyclopedia of Type Strains, Phase IV (KMG-V): Genome sequencing to study the core and pangenomes of soil and plant-associated prokaryotes.</title>
        <authorList>
            <person name="Whitman W."/>
        </authorList>
    </citation>
    <scope>NUCLEOTIDE SEQUENCE [LARGE SCALE GENOMIC DNA]</scope>
    <source>
        <strain evidence="1 2">SLV-132</strain>
    </source>
</reference>
<dbReference type="AlphaFoldDB" id="A0A316ENW9"/>
<organism evidence="1 2">
    <name type="scientific">Cupriavidus plantarum</name>
    <dbReference type="NCBI Taxonomy" id="942865"/>
    <lineage>
        <taxon>Bacteria</taxon>
        <taxon>Pseudomonadati</taxon>
        <taxon>Pseudomonadota</taxon>
        <taxon>Betaproteobacteria</taxon>
        <taxon>Burkholderiales</taxon>
        <taxon>Burkholderiaceae</taxon>
        <taxon>Cupriavidus</taxon>
    </lineage>
</organism>
<accession>A0A316ENW9</accession>
<dbReference type="EMBL" id="QGGT01000005">
    <property type="protein sequence ID" value="PWK33027.1"/>
    <property type="molecule type" value="Genomic_DNA"/>
</dbReference>
<keyword evidence="2" id="KW-1185">Reference proteome</keyword>
<gene>
    <name evidence="1" type="ORF">C7419_10521</name>
</gene>
<dbReference type="Gene3D" id="3.40.50.1240">
    <property type="entry name" value="Phosphoglycerate mutase-like"/>
    <property type="match status" value="1"/>
</dbReference>
<dbReference type="SMART" id="SM00855">
    <property type="entry name" value="PGAM"/>
    <property type="match status" value="1"/>
</dbReference>
<evidence type="ECO:0000313" key="2">
    <source>
        <dbReference type="Proteomes" id="UP000245754"/>
    </source>
</evidence>
<dbReference type="InterPro" id="IPR029033">
    <property type="entry name" value="His_PPase_superfam"/>
</dbReference>
<protein>
    <submittedName>
        <fullName evidence="1">Histidine phosphatase superfamily protein (Branch 1)</fullName>
    </submittedName>
</protein>
<dbReference type="CDD" id="cd07040">
    <property type="entry name" value="HP"/>
    <property type="match status" value="1"/>
</dbReference>
<dbReference type="RefSeq" id="WP_109584709.1">
    <property type="nucleotide sequence ID" value="NZ_CAJPUX010000004.1"/>
</dbReference>
<sequence>MALSFVFARLLPVLLLVAPALGVAQPSVADASLRQPNVLVILRHASAPGLGDPPGFRIDDCRTQRNLDAAGRQQAVDLGAAWRRDGFRPTRVMSSAWCRCQETARLMDVGPVRVEPMLNSFFEAEGAARTAQTERLSRFIDSLDPKGGPYLMVTHQVVISALTGHGARSAGGVAIELPVNGGQRRVRVLD</sequence>
<dbReference type="GeneID" id="98342582"/>
<name>A0A316ENW9_9BURK</name>
<dbReference type="SUPFAM" id="SSF53254">
    <property type="entry name" value="Phosphoglycerate mutase-like"/>
    <property type="match status" value="1"/>
</dbReference>
<comment type="caution">
    <text evidence="1">The sequence shown here is derived from an EMBL/GenBank/DDBJ whole genome shotgun (WGS) entry which is preliminary data.</text>
</comment>
<dbReference type="InterPro" id="IPR013078">
    <property type="entry name" value="His_Pase_superF_clade-1"/>
</dbReference>
<proteinExistence type="predicted"/>
<dbReference type="Proteomes" id="UP000245754">
    <property type="component" value="Unassembled WGS sequence"/>
</dbReference>
<evidence type="ECO:0000313" key="1">
    <source>
        <dbReference type="EMBL" id="PWK33027.1"/>
    </source>
</evidence>